<evidence type="ECO:0000256" key="4">
    <source>
        <dbReference type="ARBA" id="ARBA00023002"/>
    </source>
</evidence>
<reference evidence="6 7" key="1">
    <citation type="submission" date="2016-03" db="EMBL/GenBank/DDBJ databases">
        <authorList>
            <person name="Ploux O."/>
        </authorList>
    </citation>
    <scope>NUCLEOTIDE SEQUENCE [LARGE SCALE GENOMIC DNA]</scope>
    <source>
        <strain evidence="6 7">BER2</strain>
    </source>
</reference>
<dbReference type="InterPro" id="IPR004136">
    <property type="entry name" value="NMO"/>
</dbReference>
<evidence type="ECO:0000313" key="7">
    <source>
        <dbReference type="Proteomes" id="UP000075391"/>
    </source>
</evidence>
<dbReference type="PANTHER" id="PTHR42747">
    <property type="entry name" value="NITRONATE MONOOXYGENASE-RELATED"/>
    <property type="match status" value="1"/>
</dbReference>
<evidence type="ECO:0000256" key="3">
    <source>
        <dbReference type="ARBA" id="ARBA00022643"/>
    </source>
</evidence>
<dbReference type="GO" id="GO:0018580">
    <property type="term" value="F:nitronate monooxygenase activity"/>
    <property type="evidence" value="ECO:0007669"/>
    <property type="project" value="InterPro"/>
</dbReference>
<evidence type="ECO:0000256" key="5">
    <source>
        <dbReference type="ARBA" id="ARBA00023033"/>
    </source>
</evidence>
<dbReference type="Proteomes" id="UP000075391">
    <property type="component" value="Unassembled WGS sequence"/>
</dbReference>
<evidence type="ECO:0000256" key="2">
    <source>
        <dbReference type="ARBA" id="ARBA00022630"/>
    </source>
</evidence>
<keyword evidence="4" id="KW-0560">Oxidoreductase</keyword>
<organism evidence="6 7">
    <name type="scientific">Bdellovibrio bacteriovorus</name>
    <dbReference type="NCBI Taxonomy" id="959"/>
    <lineage>
        <taxon>Bacteria</taxon>
        <taxon>Pseudomonadati</taxon>
        <taxon>Bdellovibrionota</taxon>
        <taxon>Bdellovibrionia</taxon>
        <taxon>Bdellovibrionales</taxon>
        <taxon>Pseudobdellovibrionaceae</taxon>
        <taxon>Bdellovibrio</taxon>
    </lineage>
</organism>
<keyword evidence="5" id="KW-0503">Monooxygenase</keyword>
<comment type="caution">
    <text evidence="6">The sequence shown here is derived from an EMBL/GenBank/DDBJ whole genome shotgun (WGS) entry which is preliminary data.</text>
</comment>
<keyword evidence="6" id="KW-0223">Dioxygenase</keyword>
<dbReference type="SUPFAM" id="SSF51412">
    <property type="entry name" value="Inosine monophosphate dehydrogenase (IMPDH)"/>
    <property type="match status" value="1"/>
</dbReference>
<dbReference type="InterPro" id="IPR013785">
    <property type="entry name" value="Aldolase_TIM"/>
</dbReference>
<accession>A0A150WDP3</accession>
<protein>
    <submittedName>
        <fullName evidence="6">2-nitropropane dioxygenase</fullName>
    </submittedName>
</protein>
<dbReference type="PANTHER" id="PTHR42747:SF4">
    <property type="entry name" value="BLR1330 PROTEIN"/>
    <property type="match status" value="1"/>
</dbReference>
<name>A0A150WDP3_BDEBC</name>
<dbReference type="CDD" id="cd04730">
    <property type="entry name" value="NPD_like"/>
    <property type="match status" value="1"/>
</dbReference>
<keyword evidence="2" id="KW-0285">Flavoprotein</keyword>
<sequence>MLKKIKTPFTEMMKIDYPIIAAPMFLVSNTDIVVQASESGGIGTFPALNYRPIEKYVEALKEIKSRTKKPIGVNIIVNKSNARQSEDLKHALDNGVELFITSLGSPKEVIKEAHKNGAKVLCDVTNLEHALKVQDMGADGVIAVSSGAGGHAGPISPLVLIPWLKTRLQIPIVAAGGISHGSMMSAVLALGASGVSVGTRFIASREAQVDEAYKEAIIKSSPEDIVMTTRVSGTPAAVINTPYVQKIGTDLPWAMKVLKDHKMTKKYMVPLIHLMGMKSLEEAASKPTWKTVWTAGQSVGLVEEILSVKEIYEKLITEYDQSVKNLSSLGLD</sequence>
<dbReference type="Gene3D" id="3.20.20.70">
    <property type="entry name" value="Aldolase class I"/>
    <property type="match status" value="1"/>
</dbReference>
<proteinExistence type="inferred from homology"/>
<gene>
    <name evidence="6" type="ORF">AZI85_09120</name>
</gene>
<comment type="similarity">
    <text evidence="1">Belongs to the nitronate monooxygenase family. NMO class I subfamily.</text>
</comment>
<evidence type="ECO:0000256" key="1">
    <source>
        <dbReference type="ARBA" id="ARBA00009881"/>
    </source>
</evidence>
<dbReference type="GO" id="GO:0051213">
    <property type="term" value="F:dioxygenase activity"/>
    <property type="evidence" value="ECO:0007669"/>
    <property type="project" value="UniProtKB-KW"/>
</dbReference>
<dbReference type="OrthoDB" id="5290203at2"/>
<dbReference type="RefSeq" id="WP_063244482.1">
    <property type="nucleotide sequence ID" value="NZ_LUKF01000017.1"/>
</dbReference>
<dbReference type="AlphaFoldDB" id="A0A150WDP3"/>
<keyword evidence="3" id="KW-0288">FMN</keyword>
<dbReference type="EMBL" id="LUKF01000017">
    <property type="protein sequence ID" value="KYG61106.1"/>
    <property type="molecule type" value="Genomic_DNA"/>
</dbReference>
<dbReference type="Pfam" id="PF03060">
    <property type="entry name" value="NMO"/>
    <property type="match status" value="1"/>
</dbReference>
<evidence type="ECO:0000313" key="6">
    <source>
        <dbReference type="EMBL" id="KYG61106.1"/>
    </source>
</evidence>